<evidence type="ECO:0000313" key="1">
    <source>
        <dbReference type="EnsemblPlants" id="AVESA.00010b.r2.1DG0179110.1.CDS"/>
    </source>
</evidence>
<protein>
    <submittedName>
        <fullName evidence="1">Uncharacterized protein</fullName>
    </submittedName>
</protein>
<proteinExistence type="predicted"/>
<dbReference type="Proteomes" id="UP001732700">
    <property type="component" value="Chromosome 1D"/>
</dbReference>
<evidence type="ECO:0000313" key="2">
    <source>
        <dbReference type="Proteomes" id="UP001732700"/>
    </source>
</evidence>
<organism evidence="1 2">
    <name type="scientific">Avena sativa</name>
    <name type="common">Oat</name>
    <dbReference type="NCBI Taxonomy" id="4498"/>
    <lineage>
        <taxon>Eukaryota</taxon>
        <taxon>Viridiplantae</taxon>
        <taxon>Streptophyta</taxon>
        <taxon>Embryophyta</taxon>
        <taxon>Tracheophyta</taxon>
        <taxon>Spermatophyta</taxon>
        <taxon>Magnoliopsida</taxon>
        <taxon>Liliopsida</taxon>
        <taxon>Poales</taxon>
        <taxon>Poaceae</taxon>
        <taxon>BOP clade</taxon>
        <taxon>Pooideae</taxon>
        <taxon>Poodae</taxon>
        <taxon>Poeae</taxon>
        <taxon>Poeae Chloroplast Group 1 (Aveneae type)</taxon>
        <taxon>Aveninae</taxon>
        <taxon>Avena</taxon>
    </lineage>
</organism>
<reference evidence="1" key="1">
    <citation type="submission" date="2021-05" db="EMBL/GenBank/DDBJ databases">
        <authorList>
            <person name="Scholz U."/>
            <person name="Mascher M."/>
            <person name="Fiebig A."/>
        </authorList>
    </citation>
    <scope>NUCLEOTIDE SEQUENCE [LARGE SCALE GENOMIC DNA]</scope>
</reference>
<name>A0ACD5U4J3_AVESA</name>
<sequence>MLAQTIAQHLSIMVLNFVLLKTRADSTEATQGGSIGEFACGDQWLLPLGWLRAHILLHTHLARPYIIFVVAPLASRALLRSHIHTLIEAHLANLGHRLPHKLMEASPSRSDSFSRAWLGRKAPVASLERLDADAGLRCSFDSSTSFIDMDPAELFSMRWTSSATPATEQYGDVDVEEEAAEFDFGQLARARARCSSPLLVGAGLLPLTPCEPRNSIASYADAAFYSAQSTPASASSSSRRGVGGARAPLLATRRILLRYLRLLAPLCRKVRALPVRALAPRSAPRAAGSFAATTASPARQSTSSYASAAECWCQGHAETAVRDAILYCKKSVQGQDV</sequence>
<keyword evidence="2" id="KW-1185">Reference proteome</keyword>
<accession>A0ACD5U4J3</accession>
<reference evidence="1" key="2">
    <citation type="submission" date="2025-09" db="UniProtKB">
        <authorList>
            <consortium name="EnsemblPlants"/>
        </authorList>
    </citation>
    <scope>IDENTIFICATION</scope>
</reference>
<dbReference type="EnsemblPlants" id="AVESA.00010b.r2.1DG0179110.1">
    <property type="protein sequence ID" value="AVESA.00010b.r2.1DG0179110.1.CDS"/>
    <property type="gene ID" value="AVESA.00010b.r2.1DG0179110"/>
</dbReference>